<dbReference type="InterPro" id="IPR009008">
    <property type="entry name" value="Val/Leu/Ile-tRNA-synth_edit"/>
</dbReference>
<evidence type="ECO:0000313" key="7">
    <source>
        <dbReference type="EMBL" id="KAL0358627.1"/>
    </source>
</evidence>
<keyword evidence="5" id="KW-0648">Protein biosynthesis</keyword>
<reference evidence="7" key="2">
    <citation type="journal article" date="2024" name="Plant">
        <title>Genomic evolution and insights into agronomic trait innovations of Sesamum species.</title>
        <authorList>
            <person name="Miao H."/>
            <person name="Wang L."/>
            <person name="Qu L."/>
            <person name="Liu H."/>
            <person name="Sun Y."/>
            <person name="Le M."/>
            <person name="Wang Q."/>
            <person name="Wei S."/>
            <person name="Zheng Y."/>
            <person name="Lin W."/>
            <person name="Duan Y."/>
            <person name="Cao H."/>
            <person name="Xiong S."/>
            <person name="Wang X."/>
            <person name="Wei L."/>
            <person name="Li C."/>
            <person name="Ma Q."/>
            <person name="Ju M."/>
            <person name="Zhao R."/>
            <person name="Li G."/>
            <person name="Mu C."/>
            <person name="Tian Q."/>
            <person name="Mei H."/>
            <person name="Zhang T."/>
            <person name="Gao T."/>
            <person name="Zhang H."/>
        </authorList>
    </citation>
    <scope>NUCLEOTIDE SEQUENCE</scope>
    <source>
        <strain evidence="7">G01</strain>
    </source>
</reference>
<dbReference type="GO" id="GO:0002161">
    <property type="term" value="F:aminoacyl-tRNA deacylase activity"/>
    <property type="evidence" value="ECO:0007669"/>
    <property type="project" value="InterPro"/>
</dbReference>
<dbReference type="SUPFAM" id="SSF50677">
    <property type="entry name" value="ValRS/IleRS/LeuRS editing domain"/>
    <property type="match status" value="1"/>
</dbReference>
<dbReference type="EMBL" id="JACGWK010000004">
    <property type="protein sequence ID" value="KAL0358627.1"/>
    <property type="molecule type" value="Genomic_DNA"/>
</dbReference>
<dbReference type="Gene3D" id="3.90.740.10">
    <property type="entry name" value="Valyl/Leucyl/Isoleucyl-tRNA synthetase, editing domain"/>
    <property type="match status" value="1"/>
</dbReference>
<dbReference type="InterPro" id="IPR004493">
    <property type="entry name" value="Leu-tRNA-synth_Ia_arc/euk"/>
</dbReference>
<dbReference type="Gene3D" id="3.40.50.620">
    <property type="entry name" value="HUPs"/>
    <property type="match status" value="1"/>
</dbReference>
<protein>
    <submittedName>
        <fullName evidence="7">Leucine--tRNA ligase, cytoplasmic</fullName>
    </submittedName>
</protein>
<dbReference type="GO" id="GO:0006429">
    <property type="term" value="P:leucyl-tRNA aminoacylation"/>
    <property type="evidence" value="ECO:0007669"/>
    <property type="project" value="InterPro"/>
</dbReference>
<organism evidence="7">
    <name type="scientific">Sesamum angustifolium</name>
    <dbReference type="NCBI Taxonomy" id="2727405"/>
    <lineage>
        <taxon>Eukaryota</taxon>
        <taxon>Viridiplantae</taxon>
        <taxon>Streptophyta</taxon>
        <taxon>Embryophyta</taxon>
        <taxon>Tracheophyta</taxon>
        <taxon>Spermatophyta</taxon>
        <taxon>Magnoliopsida</taxon>
        <taxon>eudicotyledons</taxon>
        <taxon>Gunneridae</taxon>
        <taxon>Pentapetalae</taxon>
        <taxon>asterids</taxon>
        <taxon>lamiids</taxon>
        <taxon>Lamiales</taxon>
        <taxon>Pedaliaceae</taxon>
        <taxon>Sesamum</taxon>
    </lineage>
</organism>
<name>A0AAW2PS18_9LAMI</name>
<dbReference type="InterPro" id="IPR014729">
    <property type="entry name" value="Rossmann-like_a/b/a_fold"/>
</dbReference>
<dbReference type="SUPFAM" id="SSF52374">
    <property type="entry name" value="Nucleotidylyl transferase"/>
    <property type="match status" value="1"/>
</dbReference>
<proteinExistence type="inferred from homology"/>
<sequence>MAEESGKSFARRDRLLEIESQVQKWWLEGDVFRAEAKDSPPKDGEKFFADKLTREIEKFGNPPVFPVVKEEESGAVKYQWEIMQSYGLSDEEIAKFTNPYHWLTFFPPLAVEDLKAFGLGCDWRRTFITTDMNPYFDSFVRWQMRKLKEMGKIVKDLRYTIYSPLDGQPCADHDRASGEGVIPQEYTLIKMEVISPFPPKMSVLEGKKVYLAAATLRPETMYGQTNCWVLPDGKYGAFEINDTDVFILTSRAALNLAYQNLSRVPEKPTCLVELTGQDLIVCL</sequence>
<gene>
    <name evidence="7" type="ORF">Sangu_0712100</name>
</gene>
<reference evidence="7" key="1">
    <citation type="submission" date="2020-06" db="EMBL/GenBank/DDBJ databases">
        <authorList>
            <person name="Li T."/>
            <person name="Hu X."/>
            <person name="Zhang T."/>
            <person name="Song X."/>
            <person name="Zhang H."/>
            <person name="Dai N."/>
            <person name="Sheng W."/>
            <person name="Hou X."/>
            <person name="Wei L."/>
        </authorList>
    </citation>
    <scope>NUCLEOTIDE SEQUENCE</scope>
    <source>
        <strain evidence="7">G01</strain>
        <tissue evidence="7">Leaf</tissue>
    </source>
</reference>
<evidence type="ECO:0000256" key="4">
    <source>
        <dbReference type="ARBA" id="ARBA00022840"/>
    </source>
</evidence>
<dbReference type="PANTHER" id="PTHR45794">
    <property type="entry name" value="LEUCYL-TRNA SYNTHETASE"/>
    <property type="match status" value="1"/>
</dbReference>
<accession>A0AAW2PS18</accession>
<keyword evidence="6" id="KW-0030">Aminoacyl-tRNA synthetase</keyword>
<dbReference type="PANTHER" id="PTHR45794:SF1">
    <property type="entry name" value="LEUCINE--TRNA LIGASE, CYTOPLASMIC"/>
    <property type="match status" value="1"/>
</dbReference>
<comment type="caution">
    <text evidence="7">The sequence shown here is derived from an EMBL/GenBank/DDBJ whole genome shotgun (WGS) entry which is preliminary data.</text>
</comment>
<evidence type="ECO:0000256" key="3">
    <source>
        <dbReference type="ARBA" id="ARBA00022741"/>
    </source>
</evidence>
<dbReference type="GO" id="GO:0005524">
    <property type="term" value="F:ATP binding"/>
    <property type="evidence" value="ECO:0007669"/>
    <property type="project" value="UniProtKB-KW"/>
</dbReference>
<evidence type="ECO:0000256" key="5">
    <source>
        <dbReference type="ARBA" id="ARBA00022917"/>
    </source>
</evidence>
<dbReference type="AlphaFoldDB" id="A0AAW2PS18"/>
<comment type="similarity">
    <text evidence="1">Belongs to the class-I aminoacyl-tRNA synthetase family.</text>
</comment>
<keyword evidence="3" id="KW-0547">Nucleotide-binding</keyword>
<evidence type="ECO:0000256" key="6">
    <source>
        <dbReference type="ARBA" id="ARBA00023146"/>
    </source>
</evidence>
<evidence type="ECO:0000256" key="2">
    <source>
        <dbReference type="ARBA" id="ARBA00022598"/>
    </source>
</evidence>
<keyword evidence="4" id="KW-0067">ATP-binding</keyword>
<dbReference type="GO" id="GO:0004823">
    <property type="term" value="F:leucine-tRNA ligase activity"/>
    <property type="evidence" value="ECO:0007669"/>
    <property type="project" value="InterPro"/>
</dbReference>
<keyword evidence="2 7" id="KW-0436">Ligase</keyword>
<evidence type="ECO:0000256" key="1">
    <source>
        <dbReference type="ARBA" id="ARBA00005594"/>
    </source>
</evidence>